<dbReference type="PROSITE" id="PS00775">
    <property type="entry name" value="GLYCOSYL_HYDROL_F3"/>
    <property type="match status" value="1"/>
</dbReference>
<dbReference type="EMBL" id="CP013195">
    <property type="protein sequence ID" value="ALO48411.1"/>
    <property type="molecule type" value="Genomic_DNA"/>
</dbReference>
<keyword evidence="2 3" id="KW-0378">Hydrolase</keyword>
<evidence type="ECO:0000256" key="1">
    <source>
        <dbReference type="ARBA" id="ARBA00005336"/>
    </source>
</evidence>
<dbReference type="PANTHER" id="PTHR30620:SF123">
    <property type="entry name" value="BETA-XYLOSIDASE"/>
    <property type="match status" value="1"/>
</dbReference>
<dbReference type="InterPro" id="IPR001764">
    <property type="entry name" value="Glyco_hydro_3_N"/>
</dbReference>
<name>A0A0S2KJC1_9BACT</name>
<evidence type="ECO:0000256" key="3">
    <source>
        <dbReference type="RuleBase" id="RU361161"/>
    </source>
</evidence>
<sequence length="787" mass="86479">MITRLHFMTRTYRYVATGLLFWVAWAATAKDVVPYKNPKLTVNERVNDLLRRMTLEEKVGQLMCTLGWDDYVTDGKSVQVSEHFKREWAEKQMGMLWATYRADPWTKKTLTSGLHPSLAAKAGNALQRYVIEHTRLGIPLFLAEEAPHGHMAIGTTVFPTGLAMAATWDEDLMQAMGEVTAKEIRLQGGHISYGPVLDLARDPRWSRVEETLGEDPVLSGVLGAAQVRGLGAGDLSNPYATLATLKHFIAYGTTEGGQNGGPAIVGQRELMAQFLPPFRRAIDSGALSVMTSYNSMDGIPSTMNRWLLTDVLRNEWHFRGFVVSDLYSIDGVWQTHRVSPTLQGAAVEALRAGVDVDLGAQAYATLAAAVRSGQIEEAVVDSAVARVLRLKMQMGLFERPYVDPQAAAKGVRIAAHIAVAKRAAQEAVTLLKNANNVLPLSRNIRVAVLGPNADNRYNMLGDYTAPQPDANVKTILDGIRGKLPAANIEYVKGCAIRDTTAENIREAVEAARRADVVIVAVGGSSARDFKTTYQETGAAVADKATISDMECGEGFDRASLKLLGLQNRLLRAVKKTGKPMVVVYIEGRPLNKLWAAEHADALLTAYYPGQEGGEAIADVLFGDYNPAGRLPVSVPRSVGQLPVYYNRKRPAAHDYVELSARPLYPFGYGLSYTSFAYTDLRVNQRSSTDYEVTLNVLNTGDRDGDEVVQLYVSDLVASVVQPIKQLRRFKRVTIRKGETVHLSFTLTADDFALINRDMKRVVESGDFEIQIGSSSDDIRLRTNLTIK</sequence>
<evidence type="ECO:0000313" key="6">
    <source>
        <dbReference type="Proteomes" id="UP000056252"/>
    </source>
</evidence>
<dbReference type="SUPFAM" id="SSF52279">
    <property type="entry name" value="Beta-D-glucan exohydrolase, C-terminal domain"/>
    <property type="match status" value="1"/>
</dbReference>
<dbReference type="STRING" id="76123.AS203_04375"/>
<dbReference type="SUPFAM" id="SSF51445">
    <property type="entry name" value="(Trans)glycosidases"/>
    <property type="match status" value="1"/>
</dbReference>
<dbReference type="KEGG" id="peo:AS203_04375"/>
<keyword evidence="3" id="KW-0326">Glycosidase</keyword>
<evidence type="ECO:0000256" key="2">
    <source>
        <dbReference type="ARBA" id="ARBA00022801"/>
    </source>
</evidence>
<evidence type="ECO:0000259" key="4">
    <source>
        <dbReference type="SMART" id="SM01217"/>
    </source>
</evidence>
<dbReference type="InterPro" id="IPR026891">
    <property type="entry name" value="Fn3-like"/>
</dbReference>
<organism evidence="5 6">
    <name type="scientific">Hoylesella enoeca</name>
    <dbReference type="NCBI Taxonomy" id="76123"/>
    <lineage>
        <taxon>Bacteria</taxon>
        <taxon>Pseudomonadati</taxon>
        <taxon>Bacteroidota</taxon>
        <taxon>Bacteroidia</taxon>
        <taxon>Bacteroidales</taxon>
        <taxon>Prevotellaceae</taxon>
        <taxon>Hoylesella</taxon>
    </lineage>
</organism>
<evidence type="ECO:0000313" key="5">
    <source>
        <dbReference type="EMBL" id="ALO48411.1"/>
    </source>
</evidence>
<dbReference type="InterPro" id="IPR036962">
    <property type="entry name" value="Glyco_hydro_3_N_sf"/>
</dbReference>
<feature type="domain" description="Fibronectin type III-like" evidence="4">
    <location>
        <begin position="706"/>
        <end position="775"/>
    </location>
</feature>
<proteinExistence type="inferred from homology"/>
<reference evidence="6" key="1">
    <citation type="submission" date="2015-11" db="EMBL/GenBank/DDBJ databases">
        <authorList>
            <person name="Holder M.E."/>
            <person name="Ajami N.J."/>
            <person name="Petrosino J.F."/>
        </authorList>
    </citation>
    <scope>NUCLEOTIDE SEQUENCE [LARGE SCALE GENOMIC DNA]</scope>
    <source>
        <strain evidence="6">F0113</strain>
    </source>
</reference>
<dbReference type="AlphaFoldDB" id="A0A0S2KJC1"/>
<dbReference type="InterPro" id="IPR036881">
    <property type="entry name" value="Glyco_hydro_3_C_sf"/>
</dbReference>
<keyword evidence="6" id="KW-1185">Reference proteome</keyword>
<dbReference type="Proteomes" id="UP000056252">
    <property type="component" value="Chromosome"/>
</dbReference>
<dbReference type="Gene3D" id="3.20.20.300">
    <property type="entry name" value="Glycoside hydrolase, family 3, N-terminal domain"/>
    <property type="match status" value="1"/>
</dbReference>
<dbReference type="Pfam" id="PF00933">
    <property type="entry name" value="Glyco_hydro_3"/>
    <property type="match status" value="1"/>
</dbReference>
<dbReference type="SMART" id="SM01217">
    <property type="entry name" value="Fn3_like"/>
    <property type="match status" value="1"/>
</dbReference>
<dbReference type="GO" id="GO:0009251">
    <property type="term" value="P:glucan catabolic process"/>
    <property type="evidence" value="ECO:0007669"/>
    <property type="project" value="TreeGrafter"/>
</dbReference>
<accession>A0A0S2KJC1</accession>
<dbReference type="PRINTS" id="PR00133">
    <property type="entry name" value="GLHYDRLASE3"/>
</dbReference>
<dbReference type="InterPro" id="IPR051915">
    <property type="entry name" value="Cellulose_Degrad_GH3"/>
</dbReference>
<dbReference type="eggNOG" id="COG1472">
    <property type="taxonomic scope" value="Bacteria"/>
</dbReference>
<dbReference type="FunFam" id="2.60.40.10:FF:000495">
    <property type="entry name" value="Periplasmic beta-glucosidase"/>
    <property type="match status" value="1"/>
</dbReference>
<dbReference type="Pfam" id="PF01915">
    <property type="entry name" value="Glyco_hydro_3_C"/>
    <property type="match status" value="1"/>
</dbReference>
<dbReference type="InterPro" id="IPR002772">
    <property type="entry name" value="Glyco_hydro_3_C"/>
</dbReference>
<dbReference type="InterPro" id="IPR017853">
    <property type="entry name" value="GH"/>
</dbReference>
<dbReference type="PANTHER" id="PTHR30620">
    <property type="entry name" value="PERIPLASMIC BETA-GLUCOSIDASE-RELATED"/>
    <property type="match status" value="1"/>
</dbReference>
<dbReference type="GO" id="GO:0008422">
    <property type="term" value="F:beta-glucosidase activity"/>
    <property type="evidence" value="ECO:0007669"/>
    <property type="project" value="UniProtKB-ARBA"/>
</dbReference>
<comment type="similarity">
    <text evidence="1 3">Belongs to the glycosyl hydrolase 3 family.</text>
</comment>
<gene>
    <name evidence="5" type="ORF">AS203_04375</name>
</gene>
<protein>
    <submittedName>
        <fullName evidence="5">Glycosyl hydrolase</fullName>
    </submittedName>
</protein>
<dbReference type="FunFam" id="3.40.50.1700:FF:000016">
    <property type="entry name" value="Periplasmic beta-glucosidase, xylosidase/arabinosidase"/>
    <property type="match status" value="1"/>
</dbReference>
<dbReference type="Gene3D" id="3.40.50.1700">
    <property type="entry name" value="Glycoside hydrolase family 3 C-terminal domain"/>
    <property type="match status" value="1"/>
</dbReference>
<dbReference type="Pfam" id="PF14310">
    <property type="entry name" value="Fn3-like"/>
    <property type="match status" value="1"/>
</dbReference>
<dbReference type="InterPro" id="IPR013783">
    <property type="entry name" value="Ig-like_fold"/>
</dbReference>
<dbReference type="InterPro" id="IPR019800">
    <property type="entry name" value="Glyco_hydro_3_AS"/>
</dbReference>
<dbReference type="Gene3D" id="2.60.40.10">
    <property type="entry name" value="Immunoglobulins"/>
    <property type="match status" value="1"/>
</dbReference>